<reference evidence="3 4" key="1">
    <citation type="submission" date="2021-05" db="EMBL/GenBank/DDBJ databases">
        <title>A Polyphasic approach of four new species of the genus Ohtaekwangia: Ohtaekwangia histidinii sp. nov., Ohtaekwangia cretensis sp. nov., Ohtaekwangia indiensis sp. nov., Ohtaekwangia reichenbachii sp. nov. from diverse environment.</title>
        <authorList>
            <person name="Octaviana S."/>
        </authorList>
    </citation>
    <scope>NUCLEOTIDE SEQUENCE [LARGE SCALE GENOMIC DNA]</scope>
    <source>
        <strain evidence="3 4">PWU37</strain>
    </source>
</reference>
<dbReference type="GO" id="GO:0018169">
    <property type="term" value="F:ribosomal S6-glutamic acid ligase activity"/>
    <property type="evidence" value="ECO:0007669"/>
    <property type="project" value="TreeGrafter"/>
</dbReference>
<evidence type="ECO:0000259" key="2">
    <source>
        <dbReference type="PROSITE" id="PS50975"/>
    </source>
</evidence>
<sequence>MSQLSEKPLGILYGHEEHYSPLLQELRRRGLPYTRIDPSDHVYELAQPEVSYSLLVNDMSAPLYHIPDKSGIAQTIEYLRHIEKPYATLNSSRIVNGSRAAEVFSSRTRQLGTIAAAGLPFPRTHVVSSMSQLLKACSQLSFPILLKGNQPHTPVLRFESEETLIHAYLQDKLTAANEHTWLIQECIPPKGNHIVRIETLNGRFLYAVKLYITGNEQSGWPLQAKVEAFTPGPELIQAAETLARTALADFGSIEYLTDRRTNDIFFFSIRPHTSSFSTPAVSLHTKPFERIADYLEERLSKVKEIELAL</sequence>
<organism evidence="3 4">
    <name type="scientific">Dawidia soli</name>
    <dbReference type="NCBI Taxonomy" id="2782352"/>
    <lineage>
        <taxon>Bacteria</taxon>
        <taxon>Pseudomonadati</taxon>
        <taxon>Bacteroidota</taxon>
        <taxon>Cytophagia</taxon>
        <taxon>Cytophagales</taxon>
        <taxon>Chryseotaleaceae</taxon>
        <taxon>Dawidia</taxon>
    </lineage>
</organism>
<dbReference type="PANTHER" id="PTHR21621">
    <property type="entry name" value="RIBOSOMAL PROTEIN S6 MODIFICATION PROTEIN"/>
    <property type="match status" value="1"/>
</dbReference>
<accession>A0AAP2DG00</accession>
<name>A0AAP2DG00_9BACT</name>
<dbReference type="GO" id="GO:0046872">
    <property type="term" value="F:metal ion binding"/>
    <property type="evidence" value="ECO:0007669"/>
    <property type="project" value="InterPro"/>
</dbReference>
<dbReference type="Proteomes" id="UP001319180">
    <property type="component" value="Unassembled WGS sequence"/>
</dbReference>
<keyword evidence="4" id="KW-1185">Reference proteome</keyword>
<feature type="domain" description="ATP-grasp" evidence="2">
    <location>
        <begin position="111"/>
        <end position="296"/>
    </location>
</feature>
<evidence type="ECO:0000313" key="3">
    <source>
        <dbReference type="EMBL" id="MBT1690587.1"/>
    </source>
</evidence>
<dbReference type="AlphaFoldDB" id="A0AAP2DG00"/>
<dbReference type="PANTHER" id="PTHR21621:SF0">
    <property type="entry name" value="BETA-CITRYLGLUTAMATE SYNTHASE B-RELATED"/>
    <property type="match status" value="1"/>
</dbReference>
<evidence type="ECO:0000313" key="4">
    <source>
        <dbReference type="Proteomes" id="UP001319180"/>
    </source>
</evidence>
<evidence type="ECO:0000256" key="1">
    <source>
        <dbReference type="PROSITE-ProRule" id="PRU00409"/>
    </source>
</evidence>
<dbReference type="GO" id="GO:0009432">
    <property type="term" value="P:SOS response"/>
    <property type="evidence" value="ECO:0007669"/>
    <property type="project" value="TreeGrafter"/>
</dbReference>
<proteinExistence type="predicted"/>
<dbReference type="GO" id="GO:0005524">
    <property type="term" value="F:ATP binding"/>
    <property type="evidence" value="ECO:0007669"/>
    <property type="project" value="UniProtKB-UniRule"/>
</dbReference>
<dbReference type="PROSITE" id="PS50975">
    <property type="entry name" value="ATP_GRASP"/>
    <property type="match status" value="1"/>
</dbReference>
<dbReference type="InterPro" id="IPR011761">
    <property type="entry name" value="ATP-grasp"/>
</dbReference>
<gene>
    <name evidence="3" type="ORF">KK078_28740</name>
</gene>
<keyword evidence="1" id="KW-0547">Nucleotide-binding</keyword>
<dbReference type="SUPFAM" id="SSF56059">
    <property type="entry name" value="Glutathione synthetase ATP-binding domain-like"/>
    <property type="match status" value="1"/>
</dbReference>
<protein>
    <recommendedName>
        <fullName evidence="2">ATP-grasp domain-containing protein</fullName>
    </recommendedName>
</protein>
<dbReference type="RefSeq" id="WP_254094140.1">
    <property type="nucleotide sequence ID" value="NZ_JAHESC010000073.1"/>
</dbReference>
<keyword evidence="1" id="KW-0067">ATP-binding</keyword>
<dbReference type="GO" id="GO:0005737">
    <property type="term" value="C:cytoplasm"/>
    <property type="evidence" value="ECO:0007669"/>
    <property type="project" value="TreeGrafter"/>
</dbReference>
<comment type="caution">
    <text evidence="3">The sequence shown here is derived from an EMBL/GenBank/DDBJ whole genome shotgun (WGS) entry which is preliminary data.</text>
</comment>
<dbReference type="EMBL" id="JAHESC010000073">
    <property type="protein sequence ID" value="MBT1690587.1"/>
    <property type="molecule type" value="Genomic_DNA"/>
</dbReference>